<gene>
    <name evidence="1" type="ORF">P029_04420</name>
</gene>
<name>A0A161IKH4_ANAPH</name>
<dbReference type="Proteomes" id="UP000053801">
    <property type="component" value="Chromosome"/>
</dbReference>
<sequence length="112" mass="13045">MYSCSIAELKYFISYRFKKLQDNLEQISPLPLKNTQMHFVLIASKKPYIPFIKAHLDVAQLSALYRPRACIQNQALLLSVHLLTLYKENTLNTYRLENINPSIKFENGVLRS</sequence>
<dbReference type="EMBL" id="CP015376">
    <property type="protein sequence ID" value="ANC34555.1"/>
    <property type="molecule type" value="Genomic_DNA"/>
</dbReference>
<organism evidence="1 2">
    <name type="scientific">Anaplasma phagocytophilum str. Norway variant2</name>
    <dbReference type="NCBI Taxonomy" id="1392507"/>
    <lineage>
        <taxon>Bacteria</taxon>
        <taxon>Pseudomonadati</taxon>
        <taxon>Pseudomonadota</taxon>
        <taxon>Alphaproteobacteria</taxon>
        <taxon>Rickettsiales</taxon>
        <taxon>Anaplasmataceae</taxon>
        <taxon>Anaplasma</taxon>
        <taxon>phagocytophilum group</taxon>
    </lineage>
</organism>
<reference evidence="1 2" key="1">
    <citation type="journal article" date="2013" name="Pathogens">
        <title>An Emerging Tick-Borne Disease of Humans Is Caused by a Subset of Strains with Conserved Genome Structure.</title>
        <authorList>
            <person name="Barbet A.F."/>
            <person name="Al-Khedery B."/>
            <person name="Stuen S."/>
            <person name="Granquist E.G."/>
            <person name="Felsheim R.F."/>
            <person name="Munderloh U.G."/>
        </authorList>
    </citation>
    <scope>NUCLEOTIDE SEQUENCE [LARGE SCALE GENOMIC DNA]</scope>
    <source>
        <strain evidence="1 2">Norway variant2</strain>
    </source>
</reference>
<protein>
    <submittedName>
        <fullName evidence="1">Uncharacterized protein</fullName>
    </submittedName>
</protein>
<dbReference type="AlphaFoldDB" id="A0A161IKH4"/>
<accession>A0A161IKH4</accession>
<reference evidence="1 2" key="2">
    <citation type="journal article" date="2014" name="Pathogens">
        <title>Comparative Genomics Identifies a Potential Marker of Human-Virulent Anaplasma phagocytophilum.</title>
        <authorList>
            <person name="Al-Khedery B."/>
            <person name="Barbet A.F."/>
        </authorList>
    </citation>
    <scope>NUCLEOTIDE SEQUENCE [LARGE SCALE GENOMIC DNA]</scope>
    <source>
        <strain evidence="1 2">Norway variant2</strain>
    </source>
</reference>
<proteinExistence type="predicted"/>
<evidence type="ECO:0000313" key="1">
    <source>
        <dbReference type="EMBL" id="ANC34555.1"/>
    </source>
</evidence>
<evidence type="ECO:0000313" key="2">
    <source>
        <dbReference type="Proteomes" id="UP000053801"/>
    </source>
</evidence>